<sequence>MEFKGKNNPSLANPIYAPDLTTMEFDIIDIRDESDYTYAHIKNSQHFNNAQDVYNYAQKHKDKNILLVCYSGHTASVLGSHLVEAGCENIYYFDDYFTHFELLGLLNTQQS</sequence>
<organism evidence="2 3">
    <name type="scientific">Helicobacter equorum</name>
    <dbReference type="NCBI Taxonomy" id="361872"/>
    <lineage>
        <taxon>Bacteria</taxon>
        <taxon>Pseudomonadati</taxon>
        <taxon>Campylobacterota</taxon>
        <taxon>Epsilonproteobacteria</taxon>
        <taxon>Campylobacterales</taxon>
        <taxon>Helicobacteraceae</taxon>
        <taxon>Helicobacter</taxon>
    </lineage>
</organism>
<dbReference type="InterPro" id="IPR001763">
    <property type="entry name" value="Rhodanese-like_dom"/>
</dbReference>
<reference evidence="2 3" key="1">
    <citation type="submission" date="2018-04" db="EMBL/GenBank/DDBJ databases">
        <title>Novel Campyloabacter and Helicobacter Species and Strains.</title>
        <authorList>
            <person name="Mannion A.J."/>
            <person name="Shen Z."/>
            <person name="Fox J.G."/>
        </authorList>
    </citation>
    <scope>NUCLEOTIDE SEQUENCE [LARGE SCALE GENOMIC DNA]</scope>
    <source>
        <strain evidence="2 3">MIT 12-6600</strain>
    </source>
</reference>
<gene>
    <name evidence="2" type="ORF">CQA54_00610</name>
</gene>
<keyword evidence="3" id="KW-1185">Reference proteome</keyword>
<dbReference type="PROSITE" id="PS50206">
    <property type="entry name" value="RHODANESE_3"/>
    <property type="match status" value="1"/>
</dbReference>
<dbReference type="Gene3D" id="3.40.250.10">
    <property type="entry name" value="Rhodanese-like domain"/>
    <property type="match status" value="1"/>
</dbReference>
<feature type="domain" description="Rhodanese" evidence="1">
    <location>
        <begin position="27"/>
        <end position="109"/>
    </location>
</feature>
<name>A0A3D8ISU2_9HELI</name>
<protein>
    <submittedName>
        <fullName evidence="2">Rhodanese-like domain-containing protein</fullName>
    </submittedName>
</protein>
<dbReference type="AlphaFoldDB" id="A0A3D8ISU2"/>
<dbReference type="InterPro" id="IPR036873">
    <property type="entry name" value="Rhodanese-like_dom_sf"/>
</dbReference>
<comment type="caution">
    <text evidence="2">The sequence shown here is derived from an EMBL/GenBank/DDBJ whole genome shotgun (WGS) entry which is preliminary data.</text>
</comment>
<dbReference type="Proteomes" id="UP000256514">
    <property type="component" value="Unassembled WGS sequence"/>
</dbReference>
<dbReference type="EMBL" id="NXLT01000001">
    <property type="protein sequence ID" value="RDU68349.1"/>
    <property type="molecule type" value="Genomic_DNA"/>
</dbReference>
<dbReference type="SMART" id="SM00450">
    <property type="entry name" value="RHOD"/>
    <property type="match status" value="1"/>
</dbReference>
<dbReference type="Pfam" id="PF00581">
    <property type="entry name" value="Rhodanese"/>
    <property type="match status" value="1"/>
</dbReference>
<dbReference type="CDD" id="cd00158">
    <property type="entry name" value="RHOD"/>
    <property type="match status" value="1"/>
</dbReference>
<dbReference type="OrthoDB" id="5422549at2"/>
<evidence type="ECO:0000259" key="1">
    <source>
        <dbReference type="PROSITE" id="PS50206"/>
    </source>
</evidence>
<evidence type="ECO:0000313" key="2">
    <source>
        <dbReference type="EMBL" id="RDU68349.1"/>
    </source>
</evidence>
<dbReference type="SUPFAM" id="SSF52821">
    <property type="entry name" value="Rhodanese/Cell cycle control phosphatase"/>
    <property type="match status" value="1"/>
</dbReference>
<accession>A0A3D8ISU2</accession>
<evidence type="ECO:0000313" key="3">
    <source>
        <dbReference type="Proteomes" id="UP000256514"/>
    </source>
</evidence>
<proteinExistence type="predicted"/>
<dbReference type="RefSeq" id="WP_115570307.1">
    <property type="nucleotide sequence ID" value="NZ_NXLT01000001.1"/>
</dbReference>